<gene>
    <name evidence="2" type="primary">exoD</name>
    <name evidence="2" type="ORF">GCM10008101_05170</name>
</gene>
<protein>
    <submittedName>
        <fullName evidence="2">Exod protein</fullName>
    </submittedName>
</protein>
<keyword evidence="1" id="KW-1133">Transmembrane helix</keyword>
<feature type="transmembrane region" description="Helical" evidence="1">
    <location>
        <begin position="176"/>
        <end position="202"/>
    </location>
</feature>
<evidence type="ECO:0000256" key="1">
    <source>
        <dbReference type="SAM" id="Phobius"/>
    </source>
</evidence>
<sequence>MSGPAEPGRPPDTRSLLDGFADGDPDAILPLRGLFEHLGDRAFGMLLVAAAAPAFIPIPGLAGGLSGPLVMLVGLQLLLRLRRPWLPGFIGRRGPRRRTLARLRDRLSPWLARLERVVRPRATVMLDHWLPGMITGLLVLVVGLLLSLPIPFTNYLLGLLVLLFALAFLERDGLLMAAAWVGGIASVTVFGLLSGSLARWAAQYV</sequence>
<keyword evidence="3" id="KW-1185">Reference proteome</keyword>
<keyword evidence="1" id="KW-0472">Membrane</keyword>
<dbReference type="PANTHER" id="PTHR41795:SF1">
    <property type="entry name" value="EXOPOLYSACCHARIDE SYNTHESIS PROTEIN"/>
    <property type="match status" value="1"/>
</dbReference>
<dbReference type="PIRSF" id="PIRSF033239">
    <property type="entry name" value="ExoD"/>
    <property type="match status" value="1"/>
</dbReference>
<dbReference type="Pfam" id="PF06055">
    <property type="entry name" value="ExoD"/>
    <property type="match status" value="1"/>
</dbReference>
<feature type="transmembrane region" description="Helical" evidence="1">
    <location>
        <begin position="152"/>
        <end position="169"/>
    </location>
</feature>
<reference evidence="3" key="1">
    <citation type="journal article" date="2019" name="Int. J. Syst. Evol. Microbiol.">
        <title>The Global Catalogue of Microorganisms (GCM) 10K type strain sequencing project: providing services to taxonomists for standard genome sequencing and annotation.</title>
        <authorList>
            <consortium name="The Broad Institute Genomics Platform"/>
            <consortium name="The Broad Institute Genome Sequencing Center for Infectious Disease"/>
            <person name="Wu L."/>
            <person name="Ma J."/>
        </authorList>
    </citation>
    <scope>NUCLEOTIDE SEQUENCE [LARGE SCALE GENOMIC DNA]</scope>
    <source>
        <strain evidence="3">KCTC 22558</strain>
    </source>
</reference>
<accession>A0ABQ3BWH8</accession>
<keyword evidence="1" id="KW-0812">Transmembrane</keyword>
<feature type="transmembrane region" description="Helical" evidence="1">
    <location>
        <begin position="129"/>
        <end position="146"/>
    </location>
</feature>
<comment type="caution">
    <text evidence="2">The sequence shown here is derived from an EMBL/GenBank/DDBJ whole genome shotgun (WGS) entry which is preliminary data.</text>
</comment>
<dbReference type="EMBL" id="BMXY01000001">
    <property type="protein sequence ID" value="GGZ54772.1"/>
    <property type="molecule type" value="Genomic_DNA"/>
</dbReference>
<organism evidence="2 3">
    <name type="scientific">Cognatilysobacter xinjiangensis</name>
    <dbReference type="NCBI Taxonomy" id="546892"/>
    <lineage>
        <taxon>Bacteria</taxon>
        <taxon>Pseudomonadati</taxon>
        <taxon>Pseudomonadota</taxon>
        <taxon>Gammaproteobacteria</taxon>
        <taxon>Lysobacterales</taxon>
        <taxon>Lysobacteraceae</taxon>
        <taxon>Cognatilysobacter</taxon>
    </lineage>
</organism>
<dbReference type="InterPro" id="IPR010331">
    <property type="entry name" value="ExoD"/>
</dbReference>
<evidence type="ECO:0000313" key="3">
    <source>
        <dbReference type="Proteomes" id="UP000643403"/>
    </source>
</evidence>
<evidence type="ECO:0000313" key="2">
    <source>
        <dbReference type="EMBL" id="GGZ54772.1"/>
    </source>
</evidence>
<feature type="transmembrane region" description="Helical" evidence="1">
    <location>
        <begin position="42"/>
        <end position="75"/>
    </location>
</feature>
<name>A0ABQ3BWH8_9GAMM</name>
<dbReference type="PANTHER" id="PTHR41795">
    <property type="entry name" value="EXOPOLYSACCHARIDE SYNTHESIS PROTEIN"/>
    <property type="match status" value="1"/>
</dbReference>
<proteinExistence type="predicted"/>
<dbReference type="Proteomes" id="UP000643403">
    <property type="component" value="Unassembled WGS sequence"/>
</dbReference>
<dbReference type="RefSeq" id="WP_189446763.1">
    <property type="nucleotide sequence ID" value="NZ_BMXY01000001.1"/>
</dbReference>